<name>F0WUZ9_9STRA</name>
<reference evidence="1" key="2">
    <citation type="submission" date="2011-02" db="EMBL/GenBank/DDBJ databases">
        <authorList>
            <person name="MacLean D."/>
        </authorList>
    </citation>
    <scope>NUCLEOTIDE SEQUENCE</scope>
</reference>
<gene>
    <name evidence="1" type="primary">AlNc14C283G10145</name>
    <name evidence="1" type="ORF">ALNC14_113790</name>
</gene>
<evidence type="ECO:0000313" key="1">
    <source>
        <dbReference type="EMBL" id="CCA25235.1"/>
    </source>
</evidence>
<proteinExistence type="predicted"/>
<reference evidence="1" key="1">
    <citation type="journal article" date="2011" name="PLoS Biol.">
        <title>Gene gain and loss during evolution of obligate parasitism in the white rust pathogen of Arabidopsis thaliana.</title>
        <authorList>
            <person name="Kemen E."/>
            <person name="Gardiner A."/>
            <person name="Schultz-Larsen T."/>
            <person name="Kemen A.C."/>
            <person name="Balmuth A.L."/>
            <person name="Robert-Seilaniantz A."/>
            <person name="Bailey K."/>
            <person name="Holub E."/>
            <person name="Studholme D.J."/>
            <person name="Maclean D."/>
            <person name="Jones J.D."/>
        </authorList>
    </citation>
    <scope>NUCLEOTIDE SEQUENCE</scope>
</reference>
<protein>
    <submittedName>
        <fullName evidence="1">AlNc14C283G10145 protein</fullName>
    </submittedName>
</protein>
<sequence length="83" mass="9389">MSDDEGSQEDSAILRQQSYWSSRSMTAWMTLSLEKRGGGGRKRTLAISYPVPKEVPSSTDFSEMDFMKTRSSYTMIFPPTHVS</sequence>
<dbReference type="AlphaFoldDB" id="F0WUZ9"/>
<dbReference type="HOGENOM" id="CLU_2547308_0_0_1"/>
<organism evidence="1">
    <name type="scientific">Albugo laibachii Nc14</name>
    <dbReference type="NCBI Taxonomy" id="890382"/>
    <lineage>
        <taxon>Eukaryota</taxon>
        <taxon>Sar</taxon>
        <taxon>Stramenopiles</taxon>
        <taxon>Oomycota</taxon>
        <taxon>Peronosporomycetes</taxon>
        <taxon>Albuginales</taxon>
        <taxon>Albuginaceae</taxon>
        <taxon>Albugo</taxon>
    </lineage>
</organism>
<dbReference type="EMBL" id="FR824328">
    <property type="protein sequence ID" value="CCA25235.1"/>
    <property type="molecule type" value="Genomic_DNA"/>
</dbReference>
<accession>F0WUZ9</accession>